<dbReference type="InterPro" id="IPR036291">
    <property type="entry name" value="NAD(P)-bd_dom_sf"/>
</dbReference>
<evidence type="ECO:0000256" key="2">
    <source>
        <dbReference type="ARBA" id="ARBA00022857"/>
    </source>
</evidence>
<dbReference type="Pfam" id="PF00106">
    <property type="entry name" value="adh_short"/>
    <property type="match status" value="1"/>
</dbReference>
<protein>
    <submittedName>
        <fullName evidence="5">Uu.00g095750.m01.CDS01</fullName>
    </submittedName>
</protein>
<accession>A0AAI8VD33</accession>
<reference evidence="5" key="1">
    <citation type="submission" date="2023-10" db="EMBL/GenBank/DDBJ databases">
        <authorList>
            <person name="Hackl T."/>
        </authorList>
    </citation>
    <scope>NUCLEOTIDE SEQUENCE</scope>
</reference>
<dbReference type="SUPFAM" id="SSF51735">
    <property type="entry name" value="NAD(P)-binding Rossmann-fold domains"/>
    <property type="match status" value="1"/>
</dbReference>
<sequence>MAFTYKTVLMIGCTAGLGLAMAERMIENGSFVIGVGRRKDRLDAYVAKHGPGKAAASQFDITDLDGIEAWVKGIIETYPSLDCVVLNSGIQRALNFAKPAEIDLGLVQKELSTNYTSYIALMKYLLPHLQAQAPKPTALIAVSSGLALVPIPRCANYCATKSALHSLIWSMRAQLAHDDASRHIRVVEIIPPAVRTELHGLQDDLRAAGDTNFGLSIDEFLQETWAGLTRGDDEIPIGPVKDRFAAFEDERRERFDGLVTTMLGQGAPYSSVGK</sequence>
<name>A0AAI8VD33_9PEZI</name>
<feature type="signal peptide" evidence="4">
    <location>
        <begin position="1"/>
        <end position="22"/>
    </location>
</feature>
<evidence type="ECO:0000313" key="6">
    <source>
        <dbReference type="Proteomes" id="UP001295740"/>
    </source>
</evidence>
<comment type="similarity">
    <text evidence="1">Belongs to the short-chain dehydrogenases/reductases (SDR) family.</text>
</comment>
<evidence type="ECO:0000256" key="3">
    <source>
        <dbReference type="ARBA" id="ARBA00023002"/>
    </source>
</evidence>
<dbReference type="AlphaFoldDB" id="A0AAI8VD33"/>
<dbReference type="PRINTS" id="PR00081">
    <property type="entry name" value="GDHRDH"/>
</dbReference>
<keyword evidence="2" id="KW-0521">NADP</keyword>
<dbReference type="InterPro" id="IPR020904">
    <property type="entry name" value="Sc_DH/Rdtase_CS"/>
</dbReference>
<organism evidence="5 6">
    <name type="scientific">Anthostomella pinea</name>
    <dbReference type="NCBI Taxonomy" id="933095"/>
    <lineage>
        <taxon>Eukaryota</taxon>
        <taxon>Fungi</taxon>
        <taxon>Dikarya</taxon>
        <taxon>Ascomycota</taxon>
        <taxon>Pezizomycotina</taxon>
        <taxon>Sordariomycetes</taxon>
        <taxon>Xylariomycetidae</taxon>
        <taxon>Xylariales</taxon>
        <taxon>Xylariaceae</taxon>
        <taxon>Anthostomella</taxon>
    </lineage>
</organism>
<dbReference type="PROSITE" id="PS00061">
    <property type="entry name" value="ADH_SHORT"/>
    <property type="match status" value="1"/>
</dbReference>
<evidence type="ECO:0000256" key="4">
    <source>
        <dbReference type="SAM" id="SignalP"/>
    </source>
</evidence>
<dbReference type="InterPro" id="IPR002347">
    <property type="entry name" value="SDR_fam"/>
</dbReference>
<comment type="caution">
    <text evidence="5">The sequence shown here is derived from an EMBL/GenBank/DDBJ whole genome shotgun (WGS) entry which is preliminary data.</text>
</comment>
<dbReference type="Proteomes" id="UP001295740">
    <property type="component" value="Unassembled WGS sequence"/>
</dbReference>
<keyword evidence="3" id="KW-0560">Oxidoreductase</keyword>
<feature type="chain" id="PRO_5042550749" evidence="4">
    <location>
        <begin position="23"/>
        <end position="274"/>
    </location>
</feature>
<dbReference type="GO" id="GO:0016491">
    <property type="term" value="F:oxidoreductase activity"/>
    <property type="evidence" value="ECO:0007669"/>
    <property type="project" value="UniProtKB-KW"/>
</dbReference>
<keyword evidence="6" id="KW-1185">Reference proteome</keyword>
<dbReference type="Gene3D" id="3.40.50.720">
    <property type="entry name" value="NAD(P)-binding Rossmann-like Domain"/>
    <property type="match status" value="1"/>
</dbReference>
<evidence type="ECO:0000313" key="5">
    <source>
        <dbReference type="EMBL" id="CAJ2502181.1"/>
    </source>
</evidence>
<gene>
    <name evidence="5" type="ORF">KHLLAP_LOCUS2649</name>
</gene>
<dbReference type="EMBL" id="CAUWAG010000004">
    <property type="protein sequence ID" value="CAJ2502181.1"/>
    <property type="molecule type" value="Genomic_DNA"/>
</dbReference>
<keyword evidence="4" id="KW-0732">Signal</keyword>
<evidence type="ECO:0000256" key="1">
    <source>
        <dbReference type="ARBA" id="ARBA00006484"/>
    </source>
</evidence>
<proteinExistence type="inferred from homology"/>
<dbReference type="PANTHER" id="PTHR43669:SF11">
    <property type="entry name" value="SHORT-CHAIN DEHYDROGENASE_OXIDOREDUCTASE"/>
    <property type="match status" value="1"/>
</dbReference>
<dbReference type="PANTHER" id="PTHR43669">
    <property type="entry name" value="5-KETO-D-GLUCONATE 5-REDUCTASE"/>
    <property type="match status" value="1"/>
</dbReference>